<evidence type="ECO:0000313" key="7">
    <source>
        <dbReference type="EMBL" id="TFU20670.1"/>
    </source>
</evidence>
<feature type="transmembrane region" description="Helical" evidence="6">
    <location>
        <begin position="62"/>
        <end position="84"/>
    </location>
</feature>
<keyword evidence="4 6" id="KW-0472">Membrane</keyword>
<dbReference type="Proteomes" id="UP000297951">
    <property type="component" value="Unassembled WGS sequence"/>
</dbReference>
<evidence type="ECO:0000256" key="6">
    <source>
        <dbReference type="SAM" id="Phobius"/>
    </source>
</evidence>
<dbReference type="InterPro" id="IPR019109">
    <property type="entry name" value="MamF_MmsF"/>
</dbReference>
<feature type="transmembrane region" description="Helical" evidence="6">
    <location>
        <begin position="105"/>
        <end position="124"/>
    </location>
</feature>
<evidence type="ECO:0000256" key="4">
    <source>
        <dbReference type="ARBA" id="ARBA00023136"/>
    </source>
</evidence>
<dbReference type="Pfam" id="PF09685">
    <property type="entry name" value="MamF_MmsF"/>
    <property type="match status" value="1"/>
</dbReference>
<protein>
    <submittedName>
        <fullName evidence="7">DUF4870 domain-containing protein</fullName>
    </submittedName>
</protein>
<dbReference type="RefSeq" id="WP_135013761.1">
    <property type="nucleotide sequence ID" value="NZ_JADGLK010000050.1"/>
</dbReference>
<organism evidence="7 8">
    <name type="scientific">Rothia nasimurium</name>
    <dbReference type="NCBI Taxonomy" id="85336"/>
    <lineage>
        <taxon>Bacteria</taxon>
        <taxon>Bacillati</taxon>
        <taxon>Actinomycetota</taxon>
        <taxon>Actinomycetes</taxon>
        <taxon>Micrococcales</taxon>
        <taxon>Micrococcaceae</taxon>
        <taxon>Rothia</taxon>
    </lineage>
</organism>
<comment type="caution">
    <text evidence="7">The sequence shown here is derived from an EMBL/GenBank/DDBJ whole genome shotgun (WGS) entry which is preliminary data.</text>
</comment>
<gene>
    <name evidence="7" type="ORF">E4U03_10905</name>
</gene>
<comment type="subcellular location">
    <subcellularLocation>
        <location evidence="1">Membrane</location>
        <topology evidence="1">Multi-pass membrane protein</topology>
    </subcellularLocation>
</comment>
<accession>A0A4Y9F0T5</accession>
<dbReference type="OrthoDB" id="9808930at2"/>
<evidence type="ECO:0000256" key="3">
    <source>
        <dbReference type="ARBA" id="ARBA00022989"/>
    </source>
</evidence>
<feature type="region of interest" description="Disordered" evidence="5">
    <location>
        <begin position="1"/>
        <end position="28"/>
    </location>
</feature>
<keyword evidence="2 6" id="KW-0812">Transmembrane</keyword>
<name>A0A4Y9F0T5_9MICC</name>
<evidence type="ECO:0000256" key="2">
    <source>
        <dbReference type="ARBA" id="ARBA00022692"/>
    </source>
</evidence>
<dbReference type="EMBL" id="SPQC01000050">
    <property type="protein sequence ID" value="TFU20670.1"/>
    <property type="molecule type" value="Genomic_DNA"/>
</dbReference>
<evidence type="ECO:0000256" key="5">
    <source>
        <dbReference type="SAM" id="MobiDB-lite"/>
    </source>
</evidence>
<feature type="transmembrane region" description="Helical" evidence="6">
    <location>
        <begin position="130"/>
        <end position="149"/>
    </location>
</feature>
<feature type="compositionally biased region" description="Low complexity" evidence="5">
    <location>
        <begin position="1"/>
        <end position="15"/>
    </location>
</feature>
<sequence>MTEQNQNPYGNYGNQSEPGQGPAGQHGYGQGPNVASPTYDAYGNLIPADAKSLAMFAHLSGLLGLILTASFASFVGPLIFWAIYKDKPGYAFVRVAAAGAFNFNFTLWLVNIAAWVLTLVTFGIAGLFTWIIFIGVWMVLIVVHILAAVKANNGEVFTYPMTLTVLK</sequence>
<proteinExistence type="predicted"/>
<dbReference type="AlphaFoldDB" id="A0A4Y9F0T5"/>
<evidence type="ECO:0000256" key="1">
    <source>
        <dbReference type="ARBA" id="ARBA00004141"/>
    </source>
</evidence>
<keyword evidence="3 6" id="KW-1133">Transmembrane helix</keyword>
<evidence type="ECO:0000313" key="8">
    <source>
        <dbReference type="Proteomes" id="UP000297951"/>
    </source>
</evidence>
<reference evidence="7 8" key="1">
    <citation type="submission" date="2019-03" db="EMBL/GenBank/DDBJ databases">
        <title>Diversity of the mouse oral microbiome.</title>
        <authorList>
            <person name="Joseph S."/>
            <person name="Aduse-Opoku J."/>
            <person name="Curtis M."/>
            <person name="Wade W."/>
            <person name="Hashim A."/>
        </authorList>
    </citation>
    <scope>NUCLEOTIDE SEQUENCE [LARGE SCALE GENOMIC DNA]</scope>
    <source>
        <strain evidence="8">irhom_31</strain>
    </source>
</reference>